<dbReference type="EMBL" id="LCGX01000055">
    <property type="protein sequence ID" value="KKT21783.1"/>
    <property type="molecule type" value="Genomic_DNA"/>
</dbReference>
<dbReference type="AlphaFoldDB" id="A0A0G1FIE1"/>
<organism evidence="1 2">
    <name type="scientific">Candidatus Nomurabacteria bacterium GW2011_GWF2_43_8</name>
    <dbReference type="NCBI Taxonomy" id="1618779"/>
    <lineage>
        <taxon>Bacteria</taxon>
        <taxon>Candidatus Nomuraibacteriota</taxon>
    </lineage>
</organism>
<protein>
    <submittedName>
        <fullName evidence="1">Uncharacterized protein</fullName>
    </submittedName>
</protein>
<comment type="caution">
    <text evidence="1">The sequence shown here is derived from an EMBL/GenBank/DDBJ whole genome shotgun (WGS) entry which is preliminary data.</text>
</comment>
<accession>A0A0G1FIE1</accession>
<dbReference type="Proteomes" id="UP000033831">
    <property type="component" value="Unassembled WGS sequence"/>
</dbReference>
<sequence length="76" mass="8697">MWRRRAGGRRVVPRSTDHHELVHTHEQTGGQGRVWLHGHTYKCLDCGRVVVEGEEEIRLIEYVDSSAVVPPVLGRE</sequence>
<name>A0A0G1FIE1_9BACT</name>
<gene>
    <name evidence="1" type="ORF">UW07_C0055G0005</name>
</gene>
<proteinExistence type="predicted"/>
<reference evidence="1 2" key="1">
    <citation type="journal article" date="2015" name="Nature">
        <title>rRNA introns, odd ribosomes, and small enigmatic genomes across a large radiation of phyla.</title>
        <authorList>
            <person name="Brown C.T."/>
            <person name="Hug L.A."/>
            <person name="Thomas B.C."/>
            <person name="Sharon I."/>
            <person name="Castelle C.J."/>
            <person name="Singh A."/>
            <person name="Wilkins M.J."/>
            <person name="Williams K.H."/>
            <person name="Banfield J.F."/>
        </authorList>
    </citation>
    <scope>NUCLEOTIDE SEQUENCE [LARGE SCALE GENOMIC DNA]</scope>
</reference>
<evidence type="ECO:0000313" key="2">
    <source>
        <dbReference type="Proteomes" id="UP000033831"/>
    </source>
</evidence>
<evidence type="ECO:0000313" key="1">
    <source>
        <dbReference type="EMBL" id="KKT21783.1"/>
    </source>
</evidence>